<evidence type="ECO:0000256" key="5">
    <source>
        <dbReference type="ARBA" id="ARBA00022692"/>
    </source>
</evidence>
<proteinExistence type="inferred from homology"/>
<dbReference type="Pfam" id="PF01532">
    <property type="entry name" value="Glyco_hydro_47"/>
    <property type="match status" value="1"/>
</dbReference>
<keyword evidence="7 21" id="KW-0378">Hydrolase</keyword>
<dbReference type="GO" id="GO:0005975">
    <property type="term" value="P:carbohydrate metabolic process"/>
    <property type="evidence" value="ECO:0007669"/>
    <property type="project" value="InterPro"/>
</dbReference>
<dbReference type="GO" id="GO:0034976">
    <property type="term" value="P:response to endoplasmic reticulum stress"/>
    <property type="evidence" value="ECO:0007669"/>
    <property type="project" value="UniProtKB-ARBA"/>
</dbReference>
<keyword evidence="14 21" id="KW-0326">Glycosidase</keyword>
<comment type="cofactor">
    <cofactor evidence="1 19">
        <name>Ca(2+)</name>
        <dbReference type="ChEBI" id="CHEBI:29108"/>
    </cofactor>
</comment>
<reference evidence="24" key="1">
    <citation type="submission" date="2025-08" db="UniProtKB">
        <authorList>
            <consortium name="RefSeq"/>
        </authorList>
    </citation>
    <scope>IDENTIFICATION</scope>
</reference>
<comment type="catalytic activity">
    <reaction evidence="16">
        <text>N(4)-(alpha-D-Man-(1-&gt;2)-alpha-D-Man-(1-&gt;2)-alpha-D-Man-(1-&gt;3)-[alpha-D-Man-(1-&gt;2)-alpha-D-Man-(1-&gt;3)-[alpha-D-Man-(1-&gt;2)-alpha-D-Man-(1-&gt;6)]-alpha-D-Man-(1-&gt;6)]-beta-D-Man-(1-&gt;4)-beta-D-GlcNAc-(1-&gt;4)-beta-D-GlcNAc)-L-asparaginyl-[protein] (N-glucan mannose isomer 9A1,2,3B1,2,3) + 4 H2O = N(4)-(alpha-D-Man-(1-&gt;3)-[alpha-D-Man-(1-&gt;3)-[alpha-D-Man-(1-&gt;6)]-alpha-D-Man-(1-&gt;6)]-beta-D-Man-(1-&gt;4)-beta-D-GlcNAc-(1-&gt;4)-beta-D-GlcNAc)-L-asparaginyl-[protein] (N-glucan mannose isomer 5A1,2) + 4 beta-D-mannose</text>
        <dbReference type="Rhea" id="RHEA:56008"/>
        <dbReference type="Rhea" id="RHEA-COMP:14356"/>
        <dbReference type="Rhea" id="RHEA-COMP:14367"/>
        <dbReference type="ChEBI" id="CHEBI:15377"/>
        <dbReference type="ChEBI" id="CHEBI:28563"/>
        <dbReference type="ChEBI" id="CHEBI:59087"/>
        <dbReference type="ChEBI" id="CHEBI:139493"/>
        <dbReference type="EC" id="3.2.1.113"/>
    </reaction>
</comment>
<feature type="active site" evidence="18">
    <location>
        <position position="480"/>
    </location>
</feature>
<evidence type="ECO:0000256" key="7">
    <source>
        <dbReference type="ARBA" id="ARBA00022801"/>
    </source>
</evidence>
<dbReference type="Gene3D" id="1.50.10.10">
    <property type="match status" value="1"/>
</dbReference>
<dbReference type="PANTHER" id="PTHR11742:SF55">
    <property type="entry name" value="ENDOPLASMIC RETICULUM MANNOSYL-OLIGOSACCHARIDE 1,2-ALPHA-MANNOSIDASE"/>
    <property type="match status" value="1"/>
</dbReference>
<evidence type="ECO:0000256" key="4">
    <source>
        <dbReference type="ARBA" id="ARBA00007658"/>
    </source>
</evidence>
<feature type="active site" evidence="18">
    <location>
        <position position="344"/>
    </location>
</feature>
<comment type="catalytic activity">
    <reaction evidence="15">
        <text>N(4)-(alpha-D-Man-(1-&gt;2)-alpha-D-Man-(1-&gt;2)-alpha-D-Man-(1-&gt;3)-[alpha-D-Man-(1-&gt;3)-[alpha-D-Man-(1-&gt;2)-alpha-D-Man-(1-&gt;6)]-alpha-D-Man-(1-&gt;6)]-beta-D-Man-(1-&gt;4)-beta-D-GlcNAc-(1-&gt;4)-beta-D-GlcNAc)-L-asparaginyl-[protein] (N-glucan mannose isomer 8A1,2,3B1,3) + 3 H2O = N(4)-(alpha-D-Man-(1-&gt;3)-[alpha-D-Man-(1-&gt;3)-[alpha-D-Man-(1-&gt;6)]-alpha-D-Man-(1-&gt;6)]-beta-D-Man-(1-&gt;4)-beta-D-GlcNAc-(1-&gt;4)-beta-D-GlcNAc)-L-asparaginyl-[protein] (N-glucan mannose isomer 5A1,2) + 3 beta-D-mannose</text>
        <dbReference type="Rhea" id="RHEA:56028"/>
        <dbReference type="Rhea" id="RHEA-COMP:14358"/>
        <dbReference type="Rhea" id="RHEA-COMP:14367"/>
        <dbReference type="ChEBI" id="CHEBI:15377"/>
        <dbReference type="ChEBI" id="CHEBI:28563"/>
        <dbReference type="ChEBI" id="CHEBI:59087"/>
        <dbReference type="ChEBI" id="CHEBI:60628"/>
        <dbReference type="EC" id="3.2.1.113"/>
    </reaction>
</comment>
<evidence type="ECO:0000256" key="1">
    <source>
        <dbReference type="ARBA" id="ARBA00001913"/>
    </source>
</evidence>
<evidence type="ECO:0000256" key="21">
    <source>
        <dbReference type="RuleBase" id="RU361193"/>
    </source>
</evidence>
<keyword evidence="11 22" id="KW-1133">Transmembrane helix</keyword>
<keyword evidence="6 19" id="KW-0479">Metal-binding</keyword>
<dbReference type="GeneID" id="100899902"/>
<dbReference type="GO" id="GO:0004571">
    <property type="term" value="F:mannosyl-oligosaccharide 1,2-alpha-mannosidase activity"/>
    <property type="evidence" value="ECO:0007669"/>
    <property type="project" value="UniProtKB-EC"/>
</dbReference>
<comment type="subcellular location">
    <subcellularLocation>
        <location evidence="2">Endoplasmic reticulum membrane</location>
        <topology evidence="2">Single-pass type II membrane protein</topology>
    </subcellularLocation>
</comment>
<organism evidence="23 24">
    <name type="scientific">Galendromus occidentalis</name>
    <name type="common">western predatory mite</name>
    <dbReference type="NCBI Taxonomy" id="34638"/>
    <lineage>
        <taxon>Eukaryota</taxon>
        <taxon>Metazoa</taxon>
        <taxon>Ecdysozoa</taxon>
        <taxon>Arthropoda</taxon>
        <taxon>Chelicerata</taxon>
        <taxon>Arachnida</taxon>
        <taxon>Acari</taxon>
        <taxon>Parasitiformes</taxon>
        <taxon>Mesostigmata</taxon>
        <taxon>Gamasina</taxon>
        <taxon>Phytoseioidea</taxon>
        <taxon>Phytoseiidae</taxon>
        <taxon>Typhlodrominae</taxon>
        <taxon>Galendromus</taxon>
    </lineage>
</organism>
<evidence type="ECO:0000256" key="6">
    <source>
        <dbReference type="ARBA" id="ARBA00022723"/>
    </source>
</evidence>
<dbReference type="FunFam" id="1.50.10.10:FF:000010">
    <property type="entry name" value="alpha-1,2-Mannosidase"/>
    <property type="match status" value="1"/>
</dbReference>
<evidence type="ECO:0000256" key="11">
    <source>
        <dbReference type="ARBA" id="ARBA00022989"/>
    </source>
</evidence>
<evidence type="ECO:0000256" key="13">
    <source>
        <dbReference type="ARBA" id="ARBA00023157"/>
    </source>
</evidence>
<keyword evidence="23" id="KW-1185">Reference proteome</keyword>
<evidence type="ECO:0000256" key="2">
    <source>
        <dbReference type="ARBA" id="ARBA00004648"/>
    </source>
</evidence>
<sequence length="582" mass="66891">MPIRTTATYIDIPYKAELQNSAATNSPNAGVFNYRPRRSLWRIWMRLSRYQRYLLLLIMIIIIALIYNLFGASSVVVSRSSGKAYDSYRRIEDRIERPDSYIKKAPRVEAAADIPPGSDLLVDESSLENKRLSAIRSACVHAWRGYKEFAWGHDHLLPISKKFDDWFGLGLTILDAIDTLFIMGLMDEYGEARNFVVEDLSFDKNRDVNFFETSIRVLGGLLGAHTVTKDKLFLEKARDIGNRLLPAFNSRSNIPFSDVNIGTGSAHGPNWAQDSTVSEVSSVQLEFRTLSRLTGDSIFEEKAFNVSKHLHHLPKENHLVPMFISTDTGRFGNDQTITLGARADSYYEYLLKQWIQTGKKIDFLKEDYLKAIQSVRDHLTRRSSPNGLLFVGELKNRRFSPKMDHLVCYLPGTLTLGHFEGGFPKWHLDMAIELIRTCVSMYSTTQTGLSPEIAHFNLAKNGEDDIIVKSNDAHNLLRPETVESLWYLHYFTRNETYRDWAWDIFQAFEEYAKIPSGGYTSIGNVLNKHFTRPRDKMESFFLGETLKYWYLIFASREIQDKFSPRAYIYNTEAHLLPIFNDA</sequence>
<keyword evidence="13 20" id="KW-1015">Disulfide bond</keyword>
<dbReference type="GO" id="GO:0010498">
    <property type="term" value="P:proteasomal protein catabolic process"/>
    <property type="evidence" value="ECO:0007669"/>
    <property type="project" value="UniProtKB-ARBA"/>
</dbReference>
<name>A0AAJ6QLT2_9ACAR</name>
<evidence type="ECO:0000256" key="16">
    <source>
        <dbReference type="ARBA" id="ARBA00048605"/>
    </source>
</evidence>
<dbReference type="InterPro" id="IPR012341">
    <property type="entry name" value="6hp_glycosidase-like_sf"/>
</dbReference>
<keyword evidence="5 22" id="KW-0812">Transmembrane</keyword>
<feature type="transmembrane region" description="Helical" evidence="22">
    <location>
        <begin position="53"/>
        <end position="70"/>
    </location>
</feature>
<evidence type="ECO:0000256" key="3">
    <source>
        <dbReference type="ARBA" id="ARBA00004922"/>
    </source>
</evidence>
<feature type="active site" description="Proton donor" evidence="18">
    <location>
        <position position="452"/>
    </location>
</feature>
<accession>A0AAJ6QLT2</accession>
<dbReference type="Proteomes" id="UP000694867">
    <property type="component" value="Unplaced"/>
</dbReference>
<evidence type="ECO:0000256" key="12">
    <source>
        <dbReference type="ARBA" id="ARBA00023136"/>
    </source>
</evidence>
<dbReference type="AlphaFoldDB" id="A0AAJ6QLT2"/>
<keyword evidence="9 19" id="KW-0106">Calcium</keyword>
<dbReference type="CTD" id="43436"/>
<evidence type="ECO:0000313" key="24">
    <source>
        <dbReference type="RefSeq" id="XP_003737141.1"/>
    </source>
</evidence>
<dbReference type="InterPro" id="IPR036026">
    <property type="entry name" value="Seven-hairpin_glycosidases"/>
</dbReference>
<keyword evidence="12 22" id="KW-0472">Membrane</keyword>
<dbReference type="InterPro" id="IPR001382">
    <property type="entry name" value="Glyco_hydro_47"/>
</dbReference>
<dbReference type="GO" id="GO:0005509">
    <property type="term" value="F:calcium ion binding"/>
    <property type="evidence" value="ECO:0007669"/>
    <property type="project" value="InterPro"/>
</dbReference>
<comment type="function">
    <text evidence="17">Involved in glycoprotein quality control targeting of misfolded glycoproteins for degradation. It primarily trims a single alpha-1,2-linked mannose residue from Man(9)GlcNAc(2) to produce Man(8)GlcNAc(2), but at high enzyme concentrations, as found in the ER quality control compartment (ERQC), it further trims the carbohydrates to Man(5-6)GlcNAc(2).</text>
</comment>
<dbReference type="InterPro" id="IPR050749">
    <property type="entry name" value="Glycosyl_Hydrolase_47"/>
</dbReference>
<dbReference type="GO" id="GO:0005789">
    <property type="term" value="C:endoplasmic reticulum membrane"/>
    <property type="evidence" value="ECO:0007669"/>
    <property type="project" value="UniProtKB-SubCell"/>
</dbReference>
<evidence type="ECO:0000256" key="20">
    <source>
        <dbReference type="PIRSR" id="PIRSR601382-3"/>
    </source>
</evidence>
<evidence type="ECO:0000256" key="14">
    <source>
        <dbReference type="ARBA" id="ARBA00023295"/>
    </source>
</evidence>
<gene>
    <name evidence="24" type="primary">LOC100899902</name>
</gene>
<comment type="pathway">
    <text evidence="3">Protein modification; protein glycosylation.</text>
</comment>
<protein>
    <recommendedName>
        <fullName evidence="21">alpha-1,2-Mannosidase</fullName>
        <ecNumber evidence="21">3.2.1.-</ecNumber>
    </recommendedName>
</protein>
<dbReference type="PANTHER" id="PTHR11742">
    <property type="entry name" value="MANNOSYL-OLIGOSACCHARIDE ALPHA-1,2-MANNOSIDASE-RELATED"/>
    <property type="match status" value="1"/>
</dbReference>
<feature type="disulfide bond" evidence="20">
    <location>
        <begin position="408"/>
        <end position="438"/>
    </location>
</feature>
<dbReference type="EC" id="3.2.1.-" evidence="21"/>
<evidence type="ECO:0000256" key="19">
    <source>
        <dbReference type="PIRSR" id="PIRSR601382-2"/>
    </source>
</evidence>
<evidence type="ECO:0000256" key="9">
    <source>
        <dbReference type="ARBA" id="ARBA00022837"/>
    </source>
</evidence>
<evidence type="ECO:0000256" key="17">
    <source>
        <dbReference type="ARBA" id="ARBA00053655"/>
    </source>
</evidence>
<evidence type="ECO:0000256" key="10">
    <source>
        <dbReference type="ARBA" id="ARBA00022968"/>
    </source>
</evidence>
<feature type="binding site" evidence="19">
    <location>
        <position position="571"/>
    </location>
    <ligand>
        <name>Ca(2+)</name>
        <dbReference type="ChEBI" id="CHEBI:29108"/>
    </ligand>
</feature>
<comment type="similarity">
    <text evidence="4 21">Belongs to the glycosyl hydrolase 47 family.</text>
</comment>
<keyword evidence="8" id="KW-0256">Endoplasmic reticulum</keyword>
<evidence type="ECO:0000256" key="22">
    <source>
        <dbReference type="SAM" id="Phobius"/>
    </source>
</evidence>
<dbReference type="RefSeq" id="XP_003737141.1">
    <property type="nucleotide sequence ID" value="XM_003737093.2"/>
</dbReference>
<dbReference type="SUPFAM" id="SSF48225">
    <property type="entry name" value="Seven-hairpin glycosidases"/>
    <property type="match status" value="1"/>
</dbReference>
<dbReference type="KEGG" id="goe:100899902"/>
<keyword evidence="10" id="KW-0735">Signal-anchor</keyword>
<feature type="active site" description="Proton donor" evidence="18">
    <location>
        <position position="212"/>
    </location>
</feature>
<dbReference type="PRINTS" id="PR00747">
    <property type="entry name" value="GLYHDRLASE47"/>
</dbReference>
<evidence type="ECO:0000313" key="23">
    <source>
        <dbReference type="Proteomes" id="UP000694867"/>
    </source>
</evidence>
<evidence type="ECO:0000256" key="8">
    <source>
        <dbReference type="ARBA" id="ARBA00022824"/>
    </source>
</evidence>
<evidence type="ECO:0000256" key="15">
    <source>
        <dbReference type="ARBA" id="ARBA00047669"/>
    </source>
</evidence>
<evidence type="ECO:0000256" key="18">
    <source>
        <dbReference type="PIRSR" id="PIRSR601382-1"/>
    </source>
</evidence>